<gene>
    <name evidence="8" type="ORF">ABMA28_002487</name>
    <name evidence="9" type="ORF">ABMA28_002589</name>
</gene>
<keyword evidence="3" id="KW-0805">Transcription regulation</keyword>
<accession>A0ABD0SX17</accession>
<dbReference type="EMBL" id="JBEDNZ010000013">
    <property type="protein sequence ID" value="KAL0830410.1"/>
    <property type="molecule type" value="Genomic_DNA"/>
</dbReference>
<sequence>MERRAKRVSAAQWDIALDFLERHPAIVRGYHNSSRGRELTQRLWRELAALLNAEGSGAFKTPKDWTTYFNNFKSKLKKMVSDLKADATATGGGPPRAESMSDSEHRFLAIMGPGFGQSNPNVRVNPFPNMPEEENIDTGIRNPQPSTSGNIQQASVRNPPPASTTPAPPVQRRTRRTRYHTRPMAPLDEARRILSQVELQRAAADADQARALHLIAQNLGRLADAADRYLARDGNGTQ</sequence>
<comment type="caution">
    <text evidence="8">The sequence shown here is derived from an EMBL/GenBank/DDBJ whole genome shotgun (WGS) entry which is preliminary data.</text>
</comment>
<dbReference type="Proteomes" id="UP001549921">
    <property type="component" value="Unassembled WGS sequence"/>
</dbReference>
<keyword evidence="4" id="KW-0804">Transcription</keyword>
<feature type="compositionally biased region" description="Polar residues" evidence="6">
    <location>
        <begin position="141"/>
        <end position="156"/>
    </location>
</feature>
<evidence type="ECO:0000256" key="1">
    <source>
        <dbReference type="ARBA" id="ARBA00011764"/>
    </source>
</evidence>
<feature type="domain" description="Myb/SANT-like DNA-binding" evidence="7">
    <location>
        <begin position="4"/>
        <end position="80"/>
    </location>
</feature>
<protein>
    <recommendedName>
        <fullName evidence="2">Regulatory protein zeste</fullName>
    </recommendedName>
</protein>
<dbReference type="Pfam" id="PF13873">
    <property type="entry name" value="Myb_DNA-bind_5"/>
    <property type="match status" value="1"/>
</dbReference>
<evidence type="ECO:0000313" key="10">
    <source>
        <dbReference type="Proteomes" id="UP001549921"/>
    </source>
</evidence>
<evidence type="ECO:0000256" key="4">
    <source>
        <dbReference type="ARBA" id="ARBA00023163"/>
    </source>
</evidence>
<evidence type="ECO:0000313" key="9">
    <source>
        <dbReference type="EMBL" id="KAL0830410.1"/>
    </source>
</evidence>
<dbReference type="AlphaFoldDB" id="A0ABD0SX17"/>
<comment type="function">
    <text evidence="5">Involved in transvection phenomena (= synapsis-dependent gene expression), where the synaptic pairing of chromosomes carrying genes with which zeste interacts influences the expression of these genes. Zeste binds to DNA and stimulates transcription from a nearby promoter.</text>
</comment>
<evidence type="ECO:0000256" key="2">
    <source>
        <dbReference type="ARBA" id="ARBA00016807"/>
    </source>
</evidence>
<proteinExistence type="predicted"/>
<dbReference type="EMBL" id="JBEDNZ010000013">
    <property type="protein sequence ID" value="KAL0830287.1"/>
    <property type="molecule type" value="Genomic_DNA"/>
</dbReference>
<name>A0ABD0SX17_LOXSC</name>
<comment type="subunit">
    <text evidence="1">Self-associates forming complexes of several hundred monomers.</text>
</comment>
<dbReference type="InterPro" id="IPR028002">
    <property type="entry name" value="Myb_DNA-bind_5"/>
</dbReference>
<reference evidence="8 10" key="1">
    <citation type="submission" date="2024-06" db="EMBL/GenBank/DDBJ databases">
        <title>A chromosome-level genome assembly of beet webworm, Loxostege sticticalis.</title>
        <authorList>
            <person name="Zhang Y."/>
        </authorList>
    </citation>
    <scope>NUCLEOTIDE SEQUENCE [LARGE SCALE GENOMIC DNA]</scope>
    <source>
        <strain evidence="8">AQ028</strain>
        <tissue evidence="8">Male pupae</tissue>
    </source>
</reference>
<evidence type="ECO:0000256" key="5">
    <source>
        <dbReference type="ARBA" id="ARBA00025466"/>
    </source>
</evidence>
<evidence type="ECO:0000256" key="6">
    <source>
        <dbReference type="SAM" id="MobiDB-lite"/>
    </source>
</evidence>
<feature type="compositionally biased region" description="Basic residues" evidence="6">
    <location>
        <begin position="172"/>
        <end position="181"/>
    </location>
</feature>
<feature type="region of interest" description="Disordered" evidence="6">
    <location>
        <begin position="113"/>
        <end position="187"/>
    </location>
</feature>
<evidence type="ECO:0000256" key="3">
    <source>
        <dbReference type="ARBA" id="ARBA00023015"/>
    </source>
</evidence>
<feature type="compositionally biased region" description="Pro residues" evidence="6">
    <location>
        <begin position="158"/>
        <end position="169"/>
    </location>
</feature>
<organism evidence="8 10">
    <name type="scientific">Loxostege sticticalis</name>
    <name type="common">Beet webworm moth</name>
    <dbReference type="NCBI Taxonomy" id="481309"/>
    <lineage>
        <taxon>Eukaryota</taxon>
        <taxon>Metazoa</taxon>
        <taxon>Ecdysozoa</taxon>
        <taxon>Arthropoda</taxon>
        <taxon>Hexapoda</taxon>
        <taxon>Insecta</taxon>
        <taxon>Pterygota</taxon>
        <taxon>Neoptera</taxon>
        <taxon>Endopterygota</taxon>
        <taxon>Lepidoptera</taxon>
        <taxon>Glossata</taxon>
        <taxon>Ditrysia</taxon>
        <taxon>Pyraloidea</taxon>
        <taxon>Crambidae</taxon>
        <taxon>Pyraustinae</taxon>
        <taxon>Loxostege</taxon>
    </lineage>
</organism>
<evidence type="ECO:0000313" key="8">
    <source>
        <dbReference type="EMBL" id="KAL0830287.1"/>
    </source>
</evidence>
<evidence type="ECO:0000259" key="7">
    <source>
        <dbReference type="Pfam" id="PF13873"/>
    </source>
</evidence>